<evidence type="ECO:0000313" key="2">
    <source>
        <dbReference type="Proteomes" id="UP000627155"/>
    </source>
</evidence>
<sequence length="54" mass="6475">MDESVYHEMWSTLKKEVDFNLVELQYKKEETESPGLKKAKKMIEHLEAEFIKES</sequence>
<gene>
    <name evidence="1" type="ORF">I6J37_12095</name>
</gene>
<reference evidence="1 2" key="1">
    <citation type="submission" date="2021-02" db="EMBL/GenBank/DDBJ databases">
        <title>FDA dAtabase for Regulatory Grade micrObial Sequences (FDA-ARGOS): Supporting development and validation of Infectious Disease Dx tests.</title>
        <authorList>
            <person name="Sproer C."/>
            <person name="Gronow S."/>
            <person name="Severitt S."/>
            <person name="Schroder I."/>
            <person name="Tallon L."/>
            <person name="Sadzewicz L."/>
            <person name="Zhao X."/>
            <person name="Boylan J."/>
            <person name="Ott S."/>
            <person name="Bowen H."/>
            <person name="Vavikolanu K."/>
            <person name="Mehta A."/>
            <person name="Aluvathingal J."/>
            <person name="Nadendla S."/>
            <person name="Lowell S."/>
            <person name="Myers T."/>
            <person name="Yan Y."/>
            <person name="Sichtig H."/>
        </authorList>
    </citation>
    <scope>NUCLEOTIDE SEQUENCE [LARGE SCALE GENOMIC DNA]</scope>
    <source>
        <strain evidence="1 2">FDAARGOS_1207</strain>
    </source>
</reference>
<name>A0ABX7HF10_9STAP</name>
<proteinExistence type="predicted"/>
<protein>
    <submittedName>
        <fullName evidence="1">Uncharacterized protein</fullName>
    </submittedName>
</protein>
<organism evidence="1 2">
    <name type="scientific">Mammaliicoccus vitulinus</name>
    <dbReference type="NCBI Taxonomy" id="71237"/>
    <lineage>
        <taxon>Bacteria</taxon>
        <taxon>Bacillati</taxon>
        <taxon>Bacillota</taxon>
        <taxon>Bacilli</taxon>
        <taxon>Bacillales</taxon>
        <taxon>Staphylococcaceae</taxon>
        <taxon>Mammaliicoccus</taxon>
    </lineage>
</organism>
<accession>A0ABX7HF10</accession>
<dbReference type="Proteomes" id="UP000627155">
    <property type="component" value="Chromosome"/>
</dbReference>
<dbReference type="RefSeq" id="WP_169925685.1">
    <property type="nucleotide sequence ID" value="NZ_CBCPHH010000004.1"/>
</dbReference>
<dbReference type="EMBL" id="CP069486">
    <property type="protein sequence ID" value="QRO84900.1"/>
    <property type="molecule type" value="Genomic_DNA"/>
</dbReference>
<evidence type="ECO:0000313" key="1">
    <source>
        <dbReference type="EMBL" id="QRO84900.1"/>
    </source>
</evidence>
<keyword evidence="2" id="KW-1185">Reference proteome</keyword>